<dbReference type="InterPro" id="IPR010982">
    <property type="entry name" value="Lambda_DNA-bd_dom_sf"/>
</dbReference>
<dbReference type="CDD" id="cd00093">
    <property type="entry name" value="HTH_XRE"/>
    <property type="match status" value="1"/>
</dbReference>
<dbReference type="Pfam" id="PF19054">
    <property type="entry name" value="DUF5753"/>
    <property type="match status" value="1"/>
</dbReference>
<dbReference type="SUPFAM" id="SSF47413">
    <property type="entry name" value="lambda repressor-like DNA-binding domains"/>
    <property type="match status" value="1"/>
</dbReference>
<dbReference type="InterPro" id="IPR043917">
    <property type="entry name" value="DUF5753"/>
</dbReference>
<feature type="domain" description="HTH cro/C1-type" evidence="1">
    <location>
        <begin position="35"/>
        <end position="89"/>
    </location>
</feature>
<proteinExistence type="predicted"/>
<dbReference type="SMART" id="SM00530">
    <property type="entry name" value="HTH_XRE"/>
    <property type="match status" value="1"/>
</dbReference>
<keyword evidence="3" id="KW-1185">Reference proteome</keyword>
<reference evidence="2 3" key="1">
    <citation type="submission" date="2024-06" db="EMBL/GenBank/DDBJ databases">
        <title>The Natural Products Discovery Center: Release of the First 8490 Sequenced Strains for Exploring Actinobacteria Biosynthetic Diversity.</title>
        <authorList>
            <person name="Kalkreuter E."/>
            <person name="Kautsar S.A."/>
            <person name="Yang D."/>
            <person name="Bader C.D."/>
            <person name="Teijaro C.N."/>
            <person name="Fluegel L."/>
            <person name="Davis C.M."/>
            <person name="Simpson J.R."/>
            <person name="Lauterbach L."/>
            <person name="Steele A.D."/>
            <person name="Gui C."/>
            <person name="Meng S."/>
            <person name="Li G."/>
            <person name="Viehrig K."/>
            <person name="Ye F."/>
            <person name="Su P."/>
            <person name="Kiefer A.F."/>
            <person name="Nichols A."/>
            <person name="Cepeda A.J."/>
            <person name="Yan W."/>
            <person name="Fan B."/>
            <person name="Jiang Y."/>
            <person name="Adhikari A."/>
            <person name="Zheng C.-J."/>
            <person name="Schuster L."/>
            <person name="Cowan T.M."/>
            <person name="Smanski M.J."/>
            <person name="Chevrette M.G."/>
            <person name="De Carvalho L.P.S."/>
            <person name="Shen B."/>
        </authorList>
    </citation>
    <scope>NUCLEOTIDE SEQUENCE [LARGE SCALE GENOMIC DNA]</scope>
    <source>
        <strain evidence="2 3">NPDC033039</strain>
    </source>
</reference>
<dbReference type="Pfam" id="PF13560">
    <property type="entry name" value="HTH_31"/>
    <property type="match status" value="1"/>
</dbReference>
<accession>A0ABV2Z2K0</accession>
<evidence type="ECO:0000313" key="3">
    <source>
        <dbReference type="Proteomes" id="UP001550853"/>
    </source>
</evidence>
<protein>
    <submittedName>
        <fullName evidence="2">Helix-turn-helix transcriptional regulator</fullName>
    </submittedName>
</protein>
<dbReference type="Proteomes" id="UP001550853">
    <property type="component" value="Unassembled WGS sequence"/>
</dbReference>
<evidence type="ECO:0000259" key="1">
    <source>
        <dbReference type="PROSITE" id="PS50943"/>
    </source>
</evidence>
<gene>
    <name evidence="2" type="ORF">AB0E61_19280</name>
</gene>
<organism evidence="2 3">
    <name type="scientific">Streptomyces catenulae</name>
    <dbReference type="NCBI Taxonomy" id="66875"/>
    <lineage>
        <taxon>Bacteria</taxon>
        <taxon>Bacillati</taxon>
        <taxon>Actinomycetota</taxon>
        <taxon>Actinomycetes</taxon>
        <taxon>Kitasatosporales</taxon>
        <taxon>Streptomycetaceae</taxon>
        <taxon>Streptomyces</taxon>
    </lineage>
</organism>
<dbReference type="InterPro" id="IPR001387">
    <property type="entry name" value="Cro/C1-type_HTH"/>
</dbReference>
<dbReference type="RefSeq" id="WP_078654070.1">
    <property type="nucleotide sequence ID" value="NZ_JBEZVI010000015.1"/>
</dbReference>
<evidence type="ECO:0000313" key="2">
    <source>
        <dbReference type="EMBL" id="MEU3712221.1"/>
    </source>
</evidence>
<dbReference type="EMBL" id="JBEZVI010000015">
    <property type="protein sequence ID" value="MEU3712221.1"/>
    <property type="molecule type" value="Genomic_DNA"/>
</dbReference>
<dbReference type="PROSITE" id="PS50943">
    <property type="entry name" value="HTH_CROC1"/>
    <property type="match status" value="1"/>
</dbReference>
<sequence>MSAVRKLEQEEAASIMPAARECTNAAAARLLGEKLRALRARRGLGLKDVAPIIGASVSKISRLELARSPAKYQDVMALASHYAATSAEKAELEVLYQQSQNSDWYEQYADVTTDYFRRLIALEGQANRIMTYENMVVPGLLQIRPYAKALLRAGLPTHSAADIDRLADLREKRQVILRDPAPEVVALIDEGVLRRPVGGVRAMYDQLNHLLELGDDEELNISIGIVPFLAGALASPPYPITHLRFADGGPAELVYVEILKSANYVTRASEIKEHMLVLENLMSTQTGWAASRSRIEAMRDEYAKHL</sequence>
<dbReference type="Gene3D" id="1.10.260.40">
    <property type="entry name" value="lambda repressor-like DNA-binding domains"/>
    <property type="match status" value="1"/>
</dbReference>
<name>A0ABV2Z2K0_9ACTN</name>
<comment type="caution">
    <text evidence="2">The sequence shown here is derived from an EMBL/GenBank/DDBJ whole genome shotgun (WGS) entry which is preliminary data.</text>
</comment>